<dbReference type="SUPFAM" id="SSF55729">
    <property type="entry name" value="Acyl-CoA N-acyltransferases (Nat)"/>
    <property type="match status" value="1"/>
</dbReference>
<dbReference type="PROSITE" id="PS51186">
    <property type="entry name" value="GNAT"/>
    <property type="match status" value="1"/>
</dbReference>
<dbReference type="InterPro" id="IPR016181">
    <property type="entry name" value="Acyl_CoA_acyltransferase"/>
</dbReference>
<protein>
    <submittedName>
        <fullName evidence="4">Ribosomal protein S18 acetylase RimI</fullName>
    </submittedName>
</protein>
<dbReference type="GO" id="GO:0016747">
    <property type="term" value="F:acyltransferase activity, transferring groups other than amino-acyl groups"/>
    <property type="evidence" value="ECO:0007669"/>
    <property type="project" value="InterPro"/>
</dbReference>
<dbReference type="Proteomes" id="UP000183002">
    <property type="component" value="Unassembled WGS sequence"/>
</dbReference>
<dbReference type="Pfam" id="PF00583">
    <property type="entry name" value="Acetyltransf_1"/>
    <property type="match status" value="1"/>
</dbReference>
<evidence type="ECO:0000313" key="4">
    <source>
        <dbReference type="EMBL" id="SEM66445.1"/>
    </source>
</evidence>
<keyword evidence="1" id="KW-0808">Transferase</keyword>
<proteinExistence type="predicted"/>
<sequence>MIRWREALRADVPAIVALLRDDTMGAVRESGDLPQYLAAFDAMTYEYGNALIVGEADGRVVATYQLTFITGLSLVASRRAQIESVRVSAKLRSEGVGTALMRDAEMRATHAGCSLIQLTSNKTREDAQRFYERAGYTASHIGFKKALDQTA</sequence>
<dbReference type="OrthoDB" id="9789603at2"/>
<dbReference type="GO" id="GO:0005840">
    <property type="term" value="C:ribosome"/>
    <property type="evidence" value="ECO:0007669"/>
    <property type="project" value="UniProtKB-KW"/>
</dbReference>
<dbReference type="AlphaFoldDB" id="A0A1H8A6P2"/>
<dbReference type="Gene3D" id="3.40.630.30">
    <property type="match status" value="1"/>
</dbReference>
<keyword evidence="4" id="KW-0687">Ribonucleoprotein</keyword>
<accession>A0A1H8A6P2</accession>
<keyword evidence="5" id="KW-1185">Reference proteome</keyword>
<dbReference type="CDD" id="cd04301">
    <property type="entry name" value="NAT_SF"/>
    <property type="match status" value="1"/>
</dbReference>
<dbReference type="InterPro" id="IPR000182">
    <property type="entry name" value="GNAT_dom"/>
</dbReference>
<feature type="domain" description="N-acetyltransferase" evidence="3">
    <location>
        <begin position="2"/>
        <end position="151"/>
    </location>
</feature>
<reference evidence="4 5" key="1">
    <citation type="submission" date="2016-10" db="EMBL/GenBank/DDBJ databases">
        <authorList>
            <person name="de Groot N.N."/>
        </authorList>
    </citation>
    <scope>NUCLEOTIDE SEQUENCE [LARGE SCALE GENOMIC DNA]</scope>
    <source>
        <strain evidence="4 5">CGMCC 1.10836</strain>
    </source>
</reference>
<name>A0A1H8A6P2_9RHOB</name>
<dbReference type="STRING" id="1077947.SAMN05216227_100117"/>
<keyword evidence="4" id="KW-0689">Ribosomal protein</keyword>
<evidence type="ECO:0000313" key="5">
    <source>
        <dbReference type="Proteomes" id="UP000183002"/>
    </source>
</evidence>
<dbReference type="InterPro" id="IPR050832">
    <property type="entry name" value="Bact_Acetyltransf"/>
</dbReference>
<gene>
    <name evidence="4" type="ORF">SAMN05216227_100117</name>
</gene>
<evidence type="ECO:0000256" key="1">
    <source>
        <dbReference type="ARBA" id="ARBA00022679"/>
    </source>
</evidence>
<dbReference type="PANTHER" id="PTHR43877">
    <property type="entry name" value="AMINOALKYLPHOSPHONATE N-ACETYLTRANSFERASE-RELATED-RELATED"/>
    <property type="match status" value="1"/>
</dbReference>
<evidence type="ECO:0000256" key="2">
    <source>
        <dbReference type="ARBA" id="ARBA00023315"/>
    </source>
</evidence>
<dbReference type="PANTHER" id="PTHR43877:SF1">
    <property type="entry name" value="ACETYLTRANSFERASE"/>
    <property type="match status" value="1"/>
</dbReference>
<organism evidence="4 5">
    <name type="scientific">Pseudorhodobacter antarcticus</name>
    <dbReference type="NCBI Taxonomy" id="1077947"/>
    <lineage>
        <taxon>Bacteria</taxon>
        <taxon>Pseudomonadati</taxon>
        <taxon>Pseudomonadota</taxon>
        <taxon>Alphaproteobacteria</taxon>
        <taxon>Rhodobacterales</taxon>
        <taxon>Paracoccaceae</taxon>
        <taxon>Pseudorhodobacter</taxon>
    </lineage>
</organism>
<dbReference type="RefSeq" id="WP_050521312.1">
    <property type="nucleotide sequence ID" value="NZ_FOCO01000001.1"/>
</dbReference>
<dbReference type="EMBL" id="FOCO01000001">
    <property type="protein sequence ID" value="SEM66445.1"/>
    <property type="molecule type" value="Genomic_DNA"/>
</dbReference>
<evidence type="ECO:0000259" key="3">
    <source>
        <dbReference type="PROSITE" id="PS51186"/>
    </source>
</evidence>
<keyword evidence="2" id="KW-0012">Acyltransferase</keyword>